<protein>
    <submittedName>
        <fullName evidence="1">Uncharacterized protein</fullName>
    </submittedName>
</protein>
<organism evidence="1 2">
    <name type="scientific">Rhynchosporium secalis</name>
    <name type="common">Barley scald fungus</name>
    <dbReference type="NCBI Taxonomy" id="38038"/>
    <lineage>
        <taxon>Eukaryota</taxon>
        <taxon>Fungi</taxon>
        <taxon>Dikarya</taxon>
        <taxon>Ascomycota</taxon>
        <taxon>Pezizomycotina</taxon>
        <taxon>Leotiomycetes</taxon>
        <taxon>Helotiales</taxon>
        <taxon>Ploettnerulaceae</taxon>
        <taxon>Rhynchosporium</taxon>
    </lineage>
</organism>
<evidence type="ECO:0000313" key="1">
    <source>
        <dbReference type="EMBL" id="CZT40803.1"/>
    </source>
</evidence>
<sequence length="272" mass="29658">MKRPRIDVAVASIIHTANSRVDGKGASQEEKWREGERGLSITGLNVLTLSILTEPDLIGVREISANTGAGGIDRASIRELCCVQGIVAEAIPAADGMRYDLGQQTCATFGCLRGLCFPFFRVYDCRGMLQCLRHAPEGSKRETEQRSDSLVRLLKQALPVDEIKVQLMRLPDQLLIACLEVSLSGIDSVVSPSLGRVEGVAGVLCIREGGLRRGAQSKAGTLVYVQARGMAIGAEEQKRLGGVDKDQVVESTMRGIQVYYSRVEQEERKVWV</sequence>
<dbReference type="AlphaFoldDB" id="A0A1E1LVC1"/>
<name>A0A1E1LVC1_RHYSE</name>
<proteinExistence type="predicted"/>
<reference evidence="2" key="1">
    <citation type="submission" date="2016-03" db="EMBL/GenBank/DDBJ databases">
        <authorList>
            <person name="Guldener U."/>
        </authorList>
    </citation>
    <scope>NUCLEOTIDE SEQUENCE [LARGE SCALE GENOMIC DNA]</scope>
</reference>
<dbReference type="EMBL" id="FJVC01000006">
    <property type="protein sequence ID" value="CZT40803.1"/>
    <property type="molecule type" value="Genomic_DNA"/>
</dbReference>
<dbReference type="Proteomes" id="UP000177625">
    <property type="component" value="Unassembled WGS sequence"/>
</dbReference>
<accession>A0A1E1LVC1</accession>
<gene>
    <name evidence="1" type="ORF">RSE6_00460</name>
</gene>
<keyword evidence="2" id="KW-1185">Reference proteome</keyword>
<evidence type="ECO:0000313" key="2">
    <source>
        <dbReference type="Proteomes" id="UP000177625"/>
    </source>
</evidence>